<evidence type="ECO:0000313" key="2">
    <source>
        <dbReference type="Proteomes" id="UP000431264"/>
    </source>
</evidence>
<dbReference type="AlphaFoldDB" id="A0A6I4IVV7"/>
<protein>
    <submittedName>
        <fullName evidence="1">Uncharacterized protein</fullName>
    </submittedName>
</protein>
<dbReference type="EMBL" id="WQLW01000021">
    <property type="protein sequence ID" value="MVO11087.1"/>
    <property type="molecule type" value="Genomic_DNA"/>
</dbReference>
<dbReference type="OrthoDB" id="1248222at2"/>
<keyword evidence="2" id="KW-1185">Reference proteome</keyword>
<name>A0A6I4IVV7_9FLAO</name>
<evidence type="ECO:0000313" key="1">
    <source>
        <dbReference type="EMBL" id="MVO11087.1"/>
    </source>
</evidence>
<reference evidence="2" key="1">
    <citation type="submission" date="2019-05" db="EMBL/GenBank/DDBJ databases">
        <title>Flavobacterium profundi sp. nov., isolated from a deep-sea seamount.</title>
        <authorList>
            <person name="Zhang D.-C."/>
        </authorList>
    </citation>
    <scope>NUCLEOTIDE SEQUENCE [LARGE SCALE GENOMIC DNA]</scope>
    <source>
        <strain evidence="2">TP390</strain>
    </source>
</reference>
<sequence length="512" mass="61587">MKLLIYISFIFFSILSFAQQTYKVTEGELQYIIQGKGIIIKKESQLYLLRINVSIQNKKQNVETKLILLTEETLKTYSQINKTISYNEIDENYDFDLLKNISFNYIEKFSSKELNYEEYKLCKVNNNFFAKFRDEYDDKNVYTNIEDYMPYIFIKFNNKKVIYTFDNEELFIIPTKKSFEILSLHNNYDINYKTVKLKLTNSEIYYFSQHIFNDLEEDFFRIDTLENKKVKLKNIYNETLINQSYDSIKLSKIIKCYIKGKIDLYNLSYKKLNKFPLQASKGSLGSIQILENNKLKWRDWTGKKLKKRFSFPLVLLPEAPQQDYKYELTISKSHEKFILKIRNFNVFGFQTNDTETDTLSLSNTFGIKNFYFQSNNSKDTILSNSEFYHFDNYVTRISEMVDFSYTVVYFQRENGTFGMSYLGNFFVSNEDFKNNITYKKLNNFNEYQDLQFVEFKYPFYKMKKNNLFKLFPLHKEFRYKKLEDFEGNFARFKLPNCQKGWLSLDGIEYLDE</sequence>
<accession>A0A6I4IVV7</accession>
<proteinExistence type="predicted"/>
<organism evidence="1 2">
    <name type="scientific">Flavobacterium profundi</name>
    <dbReference type="NCBI Taxonomy" id="1774945"/>
    <lineage>
        <taxon>Bacteria</taxon>
        <taxon>Pseudomonadati</taxon>
        <taxon>Bacteroidota</taxon>
        <taxon>Flavobacteriia</taxon>
        <taxon>Flavobacteriales</taxon>
        <taxon>Flavobacteriaceae</taxon>
        <taxon>Flavobacterium</taxon>
    </lineage>
</organism>
<comment type="caution">
    <text evidence="1">The sequence shown here is derived from an EMBL/GenBank/DDBJ whole genome shotgun (WGS) entry which is preliminary data.</text>
</comment>
<dbReference type="RefSeq" id="WP_140999518.1">
    <property type="nucleotide sequence ID" value="NZ_VDCZ01000021.1"/>
</dbReference>
<gene>
    <name evidence="1" type="ORF">GOQ30_18100</name>
</gene>
<dbReference type="Proteomes" id="UP000431264">
    <property type="component" value="Unassembled WGS sequence"/>
</dbReference>